<dbReference type="Proteomes" id="UP001163223">
    <property type="component" value="Chromosome"/>
</dbReference>
<evidence type="ECO:0000313" key="2">
    <source>
        <dbReference type="Proteomes" id="UP001163223"/>
    </source>
</evidence>
<keyword evidence="2" id="KW-1185">Reference proteome</keyword>
<reference evidence="1" key="1">
    <citation type="submission" date="2022-11" db="EMBL/GenBank/DDBJ databases">
        <title>beta-Carotene-producing bacterium, Jeongeuplla avenae sp. nov., alleviates the salt stress of Arabidopsis seedlings.</title>
        <authorList>
            <person name="Jiang L."/>
            <person name="Lee J."/>
        </authorList>
    </citation>
    <scope>NUCLEOTIDE SEQUENCE</scope>
    <source>
        <strain evidence="1">DY_R2A_6</strain>
    </source>
</reference>
<sequence length="115" mass="12617">MNKSWIYGIVAAASVATAAPTFAQGIEIGPNGVRVVPQQELRRDDNRSDRAARGEARGQQISERQALRIARGEGVDEVDSVTRTRQAYRVAGVDRRGDDIRVDIDLRSGEVLSVR</sequence>
<protein>
    <submittedName>
        <fullName evidence="1">PepSY domain-containing protein</fullName>
    </submittedName>
</protein>
<dbReference type="EMBL" id="CP113520">
    <property type="protein sequence ID" value="WAJ26732.1"/>
    <property type="molecule type" value="Genomic_DNA"/>
</dbReference>
<evidence type="ECO:0000313" key="1">
    <source>
        <dbReference type="EMBL" id="WAJ26732.1"/>
    </source>
</evidence>
<name>A0ACD4NIW2_9HYPH</name>
<proteinExistence type="predicted"/>
<organism evidence="1 2">
    <name type="scientific">Antarcticirhabdus aurantiaca</name>
    <dbReference type="NCBI Taxonomy" id="2606717"/>
    <lineage>
        <taxon>Bacteria</taxon>
        <taxon>Pseudomonadati</taxon>
        <taxon>Pseudomonadota</taxon>
        <taxon>Alphaproteobacteria</taxon>
        <taxon>Hyphomicrobiales</taxon>
        <taxon>Aurantimonadaceae</taxon>
        <taxon>Antarcticirhabdus</taxon>
    </lineage>
</organism>
<gene>
    <name evidence="1" type="ORF">OXU80_17925</name>
</gene>
<accession>A0ACD4NIW2</accession>